<dbReference type="PANTHER" id="PTHR45939">
    <property type="entry name" value="PEROXISOMAL MEMBRANE PROTEIN PMP34-RELATED"/>
    <property type="match status" value="1"/>
</dbReference>
<evidence type="ECO:0000256" key="1">
    <source>
        <dbReference type="ARBA" id="ARBA00004141"/>
    </source>
</evidence>
<dbReference type="Proteomes" id="UP001648503">
    <property type="component" value="Unassembled WGS sequence"/>
</dbReference>
<feature type="transmembrane region" description="Helical" evidence="10">
    <location>
        <begin position="111"/>
        <end position="135"/>
    </location>
</feature>
<organism evidence="11 12">
    <name type="scientific">Batrachochytrium salamandrivorans</name>
    <dbReference type="NCBI Taxonomy" id="1357716"/>
    <lineage>
        <taxon>Eukaryota</taxon>
        <taxon>Fungi</taxon>
        <taxon>Fungi incertae sedis</taxon>
        <taxon>Chytridiomycota</taxon>
        <taxon>Chytridiomycota incertae sedis</taxon>
        <taxon>Chytridiomycetes</taxon>
        <taxon>Rhizophydiales</taxon>
        <taxon>Rhizophydiales incertae sedis</taxon>
        <taxon>Batrachochytrium</taxon>
    </lineage>
</organism>
<keyword evidence="3 9" id="KW-0813">Transport</keyword>
<keyword evidence="5" id="KW-0677">Repeat</keyword>
<dbReference type="Gene3D" id="1.50.40.10">
    <property type="entry name" value="Mitochondrial carrier domain"/>
    <property type="match status" value="1"/>
</dbReference>
<comment type="similarity">
    <text evidence="2 9">Belongs to the mitochondrial carrier (TC 2.A.29) family.</text>
</comment>
<dbReference type="Pfam" id="PF00153">
    <property type="entry name" value="Mito_carr"/>
    <property type="match status" value="3"/>
</dbReference>
<evidence type="ECO:0000256" key="5">
    <source>
        <dbReference type="ARBA" id="ARBA00022737"/>
    </source>
</evidence>
<keyword evidence="6 10" id="KW-1133">Transmembrane helix</keyword>
<evidence type="ECO:0000313" key="12">
    <source>
        <dbReference type="Proteomes" id="UP001648503"/>
    </source>
</evidence>
<feature type="transmembrane region" description="Helical" evidence="10">
    <location>
        <begin position="206"/>
        <end position="228"/>
    </location>
</feature>
<name>A0ABQ8FA90_9FUNG</name>
<sequence length="324" mass="35244">MSKAPSPLSDATAGTIGAVFANILVFPLDVVKTRLQVQTTALKASKPTHHYSSALDALTKIYRSEGASGLYAGMGSGLFGTIVSSFSYFYIYGHIRSECLRRIGKSEVSTAVELIMGATAGALCQFLVLPIAVVTTRQQTDVESKDMSFLEILNNVVAESGLSGLWKGLKASLVLCINPAITYGVFERLRSILSKRQGNSGGALTTLQVFVIGALSKTLATIVTYPYIMAKVRMQWKPPTDMGELATKDQEMMKYKSSIDVLCKVYGESGFKGWYKGMSTQILKAVLCQAILFASKEKLGVYTLMLFALFRSQPQESFVQVSQK</sequence>
<dbReference type="PROSITE" id="PS50920">
    <property type="entry name" value="SOLCAR"/>
    <property type="match status" value="3"/>
</dbReference>
<evidence type="ECO:0008006" key="13">
    <source>
        <dbReference type="Google" id="ProtNLM"/>
    </source>
</evidence>
<feature type="repeat" description="Solcar" evidence="8">
    <location>
        <begin position="5"/>
        <end position="98"/>
    </location>
</feature>
<dbReference type="InterPro" id="IPR018108">
    <property type="entry name" value="MCP_transmembrane"/>
</dbReference>
<evidence type="ECO:0000256" key="2">
    <source>
        <dbReference type="ARBA" id="ARBA00006375"/>
    </source>
</evidence>
<evidence type="ECO:0000256" key="3">
    <source>
        <dbReference type="ARBA" id="ARBA00022448"/>
    </source>
</evidence>
<evidence type="ECO:0000256" key="8">
    <source>
        <dbReference type="PROSITE-ProRule" id="PRU00282"/>
    </source>
</evidence>
<protein>
    <recommendedName>
        <fullName evidence="13">Mitochondrial carrier</fullName>
    </recommendedName>
</protein>
<evidence type="ECO:0000256" key="6">
    <source>
        <dbReference type="ARBA" id="ARBA00022989"/>
    </source>
</evidence>
<keyword evidence="12" id="KW-1185">Reference proteome</keyword>
<keyword evidence="4 8" id="KW-0812">Transmembrane</keyword>
<accession>A0ABQ8FA90</accession>
<evidence type="ECO:0000313" key="11">
    <source>
        <dbReference type="EMBL" id="KAH6594794.1"/>
    </source>
</evidence>
<dbReference type="InterPro" id="IPR023395">
    <property type="entry name" value="MCP_dom_sf"/>
</dbReference>
<dbReference type="SUPFAM" id="SSF103506">
    <property type="entry name" value="Mitochondrial carrier"/>
    <property type="match status" value="1"/>
</dbReference>
<dbReference type="InterPro" id="IPR052217">
    <property type="entry name" value="Mito/Peroxisomal_Carrier"/>
</dbReference>
<comment type="caution">
    <text evidence="11">The sequence shown here is derived from an EMBL/GenBank/DDBJ whole genome shotgun (WGS) entry which is preliminary data.</text>
</comment>
<proteinExistence type="inferred from homology"/>
<dbReference type="PANTHER" id="PTHR45939:SF1">
    <property type="entry name" value="MITOCHONDRIAL THIAMINE PYROPHOSPHATE CARRIER 1-RELATED"/>
    <property type="match status" value="1"/>
</dbReference>
<gene>
    <name evidence="11" type="ORF">BASA50_006268</name>
</gene>
<evidence type="ECO:0000256" key="7">
    <source>
        <dbReference type="ARBA" id="ARBA00023136"/>
    </source>
</evidence>
<comment type="subcellular location">
    <subcellularLocation>
        <location evidence="1">Membrane</location>
        <topology evidence="1">Multi-pass membrane protein</topology>
    </subcellularLocation>
</comment>
<feature type="repeat" description="Solcar" evidence="8">
    <location>
        <begin position="108"/>
        <end position="192"/>
    </location>
</feature>
<dbReference type="EMBL" id="JAFCIX010000328">
    <property type="protein sequence ID" value="KAH6594794.1"/>
    <property type="molecule type" value="Genomic_DNA"/>
</dbReference>
<feature type="transmembrane region" description="Helical" evidence="10">
    <location>
        <begin position="70"/>
        <end position="91"/>
    </location>
</feature>
<reference evidence="11 12" key="1">
    <citation type="submission" date="2021-02" db="EMBL/GenBank/DDBJ databases">
        <title>Variation within the Batrachochytrium salamandrivorans European outbreak.</title>
        <authorList>
            <person name="Kelly M."/>
            <person name="Pasmans F."/>
            <person name="Shea T.P."/>
            <person name="Munoz J.F."/>
            <person name="Carranza S."/>
            <person name="Cuomo C.A."/>
            <person name="Martel A."/>
        </authorList>
    </citation>
    <scope>NUCLEOTIDE SEQUENCE [LARGE SCALE GENOMIC DNA]</scope>
    <source>
        <strain evidence="11 12">AMFP18/2</strain>
    </source>
</reference>
<evidence type="ECO:0000256" key="4">
    <source>
        <dbReference type="ARBA" id="ARBA00022692"/>
    </source>
</evidence>
<keyword evidence="7 8" id="KW-0472">Membrane</keyword>
<feature type="repeat" description="Solcar" evidence="8">
    <location>
        <begin position="204"/>
        <end position="302"/>
    </location>
</feature>
<evidence type="ECO:0000256" key="9">
    <source>
        <dbReference type="RuleBase" id="RU000488"/>
    </source>
</evidence>
<evidence type="ECO:0000256" key="10">
    <source>
        <dbReference type="SAM" id="Phobius"/>
    </source>
</evidence>